<dbReference type="InterPro" id="IPR001123">
    <property type="entry name" value="LeuE-type"/>
</dbReference>
<evidence type="ECO:0000256" key="2">
    <source>
        <dbReference type="ARBA" id="ARBA00022475"/>
    </source>
</evidence>
<dbReference type="GO" id="GO:0006865">
    <property type="term" value="P:amino acid transport"/>
    <property type="evidence" value="ECO:0007669"/>
    <property type="project" value="InterPro"/>
</dbReference>
<evidence type="ECO:0000313" key="8">
    <source>
        <dbReference type="Proteomes" id="UP000237662"/>
    </source>
</evidence>
<reference evidence="7 8" key="1">
    <citation type="submission" date="2018-02" db="EMBL/GenBank/DDBJ databases">
        <title>Genomic Encyclopedia of Archaeal and Bacterial Type Strains, Phase II (KMG-II): from individual species to whole genera.</title>
        <authorList>
            <person name="Goeker M."/>
        </authorList>
    </citation>
    <scope>NUCLEOTIDE SEQUENCE [LARGE SCALE GENOMIC DNA]</scope>
    <source>
        <strain evidence="7 8">DSM 29526</strain>
    </source>
</reference>
<evidence type="ECO:0000256" key="6">
    <source>
        <dbReference type="SAM" id="Phobius"/>
    </source>
</evidence>
<keyword evidence="8" id="KW-1185">Reference proteome</keyword>
<evidence type="ECO:0000313" key="7">
    <source>
        <dbReference type="EMBL" id="PPK88320.1"/>
    </source>
</evidence>
<sequence length="202" mass="21806">MLLGLAAAAGATLLPGMLNMTSVNVSLRAGRRTAYIFALGMATTVLLQAGIAVFFAGFLNDHALVVDALRQCAILVFLFLSAFFLFKGIRARVAEASQPDRPYRGSPFLRGTLLAVMNLLTVPYFFATSGWFLANGSLHDTALARIVFAGSAGVGALVIFMGYARAAHWMHRNARFVTRNINYLLSGLLLVLAVAQGLRLYF</sequence>
<keyword evidence="3 6" id="KW-0812">Transmembrane</keyword>
<feature type="transmembrane region" description="Helical" evidence="6">
    <location>
        <begin position="34"/>
        <end position="56"/>
    </location>
</feature>
<comment type="subcellular location">
    <subcellularLocation>
        <location evidence="1">Cell membrane</location>
        <topology evidence="1">Multi-pass membrane protein</topology>
    </subcellularLocation>
</comment>
<name>A0A2S6I9Z8_9BACT</name>
<comment type="caution">
    <text evidence="7">The sequence shown here is derived from an EMBL/GenBank/DDBJ whole genome shotgun (WGS) entry which is preliminary data.</text>
</comment>
<evidence type="ECO:0000256" key="5">
    <source>
        <dbReference type="ARBA" id="ARBA00023136"/>
    </source>
</evidence>
<feature type="transmembrane region" description="Helical" evidence="6">
    <location>
        <begin position="107"/>
        <end position="127"/>
    </location>
</feature>
<proteinExistence type="predicted"/>
<feature type="transmembrane region" description="Helical" evidence="6">
    <location>
        <begin position="6"/>
        <end position="27"/>
    </location>
</feature>
<keyword evidence="2" id="KW-1003">Cell membrane</keyword>
<accession>A0A2S6I9Z8</accession>
<dbReference type="Pfam" id="PF01810">
    <property type="entry name" value="LysE"/>
    <property type="match status" value="1"/>
</dbReference>
<dbReference type="GO" id="GO:0005886">
    <property type="term" value="C:plasma membrane"/>
    <property type="evidence" value="ECO:0007669"/>
    <property type="project" value="UniProtKB-SubCell"/>
</dbReference>
<evidence type="ECO:0000256" key="3">
    <source>
        <dbReference type="ARBA" id="ARBA00022692"/>
    </source>
</evidence>
<feature type="transmembrane region" description="Helical" evidence="6">
    <location>
        <begin position="142"/>
        <end position="163"/>
    </location>
</feature>
<dbReference type="OrthoDB" id="1451945at2"/>
<dbReference type="AlphaFoldDB" id="A0A2S6I9Z8"/>
<dbReference type="RefSeq" id="WP_146088737.1">
    <property type="nucleotide sequence ID" value="NZ_PTJC01000005.1"/>
</dbReference>
<dbReference type="EMBL" id="PTJC01000005">
    <property type="protein sequence ID" value="PPK88320.1"/>
    <property type="molecule type" value="Genomic_DNA"/>
</dbReference>
<organism evidence="7 8">
    <name type="scientific">Neolewinella xylanilytica</name>
    <dbReference type="NCBI Taxonomy" id="1514080"/>
    <lineage>
        <taxon>Bacteria</taxon>
        <taxon>Pseudomonadati</taxon>
        <taxon>Bacteroidota</taxon>
        <taxon>Saprospiria</taxon>
        <taxon>Saprospirales</taxon>
        <taxon>Lewinellaceae</taxon>
        <taxon>Neolewinella</taxon>
    </lineage>
</organism>
<keyword evidence="5 6" id="KW-0472">Membrane</keyword>
<evidence type="ECO:0000256" key="1">
    <source>
        <dbReference type="ARBA" id="ARBA00004651"/>
    </source>
</evidence>
<gene>
    <name evidence="7" type="ORF">CLV84_1285</name>
</gene>
<protein>
    <submittedName>
        <fullName evidence="7">Threonine/homoserine/homoserine lactone efflux protein</fullName>
    </submittedName>
</protein>
<keyword evidence="4 6" id="KW-1133">Transmembrane helix</keyword>
<dbReference type="Proteomes" id="UP000237662">
    <property type="component" value="Unassembled WGS sequence"/>
</dbReference>
<evidence type="ECO:0000256" key="4">
    <source>
        <dbReference type="ARBA" id="ARBA00022989"/>
    </source>
</evidence>
<feature type="transmembrane region" description="Helical" evidence="6">
    <location>
        <begin position="183"/>
        <end position="201"/>
    </location>
</feature>
<feature type="transmembrane region" description="Helical" evidence="6">
    <location>
        <begin position="68"/>
        <end position="86"/>
    </location>
</feature>